<accession>W9QML4</accession>
<evidence type="ECO:0000256" key="7">
    <source>
        <dbReference type="ARBA" id="ARBA00022723"/>
    </source>
</evidence>
<dbReference type="SMART" id="SM00184">
    <property type="entry name" value="RING"/>
    <property type="match status" value="1"/>
</dbReference>
<comment type="subcellular location">
    <subcellularLocation>
        <location evidence="2">Membrane</location>
        <topology evidence="2">Single-pass membrane protein</topology>
    </subcellularLocation>
</comment>
<dbReference type="InterPro" id="IPR044600">
    <property type="entry name" value="ATL1/ATL16-like"/>
</dbReference>
<organism evidence="17 18">
    <name type="scientific">Morus notabilis</name>
    <dbReference type="NCBI Taxonomy" id="981085"/>
    <lineage>
        <taxon>Eukaryota</taxon>
        <taxon>Viridiplantae</taxon>
        <taxon>Streptophyta</taxon>
        <taxon>Embryophyta</taxon>
        <taxon>Tracheophyta</taxon>
        <taxon>Spermatophyta</taxon>
        <taxon>Magnoliopsida</taxon>
        <taxon>eudicotyledons</taxon>
        <taxon>Gunneridae</taxon>
        <taxon>Pentapetalae</taxon>
        <taxon>rosids</taxon>
        <taxon>fabids</taxon>
        <taxon>Rosales</taxon>
        <taxon>Moraceae</taxon>
        <taxon>Moreae</taxon>
        <taxon>Morus</taxon>
    </lineage>
</organism>
<name>W9QML4_9ROSA</name>
<dbReference type="GO" id="GO:0016020">
    <property type="term" value="C:membrane"/>
    <property type="evidence" value="ECO:0007669"/>
    <property type="project" value="UniProtKB-SubCell"/>
</dbReference>
<evidence type="ECO:0000256" key="3">
    <source>
        <dbReference type="ARBA" id="ARBA00004906"/>
    </source>
</evidence>
<sequence length="270" mass="29628">MDNTNDTPTNYALNGKIMLSSVTILFIVVCVVVCFHTYARWCSTRANNSQRRRHRSPRQPINSPATDAAVSISSQSRLDPQILKTIPIFVHSSTPAAVLECAVCLSEFEDGDRGRTLPKCGHEFHVACIDAWFWFHSNCPLCRAPVQSENVNVTDPPETSSADVVISVVSEPAGVSETRESTDFAGSFPVAGLQPEWCPRKAEGLVGLAAGMEAGSEEIFCSDLERNRMKELELTDSAVEDEPRRTGVVFCRSDVALDAQHFICIRGIQP</sequence>
<evidence type="ECO:0000259" key="16">
    <source>
        <dbReference type="PROSITE" id="PS50089"/>
    </source>
</evidence>
<dbReference type="GO" id="GO:0061630">
    <property type="term" value="F:ubiquitin protein ligase activity"/>
    <property type="evidence" value="ECO:0007669"/>
    <property type="project" value="UniProtKB-EC"/>
</dbReference>
<evidence type="ECO:0000256" key="10">
    <source>
        <dbReference type="ARBA" id="ARBA00022833"/>
    </source>
</evidence>
<comment type="pathway">
    <text evidence="3">Protein modification; protein ubiquitination.</text>
</comment>
<keyword evidence="8 14" id="KW-0863">Zinc-finger</keyword>
<evidence type="ECO:0000256" key="6">
    <source>
        <dbReference type="ARBA" id="ARBA00022692"/>
    </source>
</evidence>
<evidence type="ECO:0000256" key="9">
    <source>
        <dbReference type="ARBA" id="ARBA00022786"/>
    </source>
</evidence>
<evidence type="ECO:0000256" key="8">
    <source>
        <dbReference type="ARBA" id="ARBA00022771"/>
    </source>
</evidence>
<dbReference type="GO" id="GO:0008270">
    <property type="term" value="F:zinc ion binding"/>
    <property type="evidence" value="ECO:0007669"/>
    <property type="project" value="UniProtKB-KW"/>
</dbReference>
<evidence type="ECO:0000313" key="18">
    <source>
        <dbReference type="Proteomes" id="UP000030645"/>
    </source>
</evidence>
<dbReference type="PROSITE" id="PS50089">
    <property type="entry name" value="ZF_RING_2"/>
    <property type="match status" value="1"/>
</dbReference>
<dbReference type="eggNOG" id="KOG0800">
    <property type="taxonomic scope" value="Eukaryota"/>
</dbReference>
<evidence type="ECO:0000256" key="13">
    <source>
        <dbReference type="ARBA" id="ARBA00024209"/>
    </source>
</evidence>
<evidence type="ECO:0000256" key="4">
    <source>
        <dbReference type="ARBA" id="ARBA00012483"/>
    </source>
</evidence>
<dbReference type="Pfam" id="PF13639">
    <property type="entry name" value="zf-RING_2"/>
    <property type="match status" value="1"/>
</dbReference>
<dbReference type="AlphaFoldDB" id="W9QML4"/>
<keyword evidence="10" id="KW-0862">Zinc</keyword>
<keyword evidence="9" id="KW-0833">Ubl conjugation pathway</keyword>
<dbReference type="InterPro" id="IPR013083">
    <property type="entry name" value="Znf_RING/FYVE/PHD"/>
</dbReference>
<evidence type="ECO:0000256" key="5">
    <source>
        <dbReference type="ARBA" id="ARBA00022679"/>
    </source>
</evidence>
<feature type="transmembrane region" description="Helical" evidence="15">
    <location>
        <begin position="17"/>
        <end position="39"/>
    </location>
</feature>
<evidence type="ECO:0000313" key="17">
    <source>
        <dbReference type="EMBL" id="EXB33522.1"/>
    </source>
</evidence>
<keyword evidence="5" id="KW-0808">Transferase</keyword>
<proteinExistence type="inferred from homology"/>
<keyword evidence="6 15" id="KW-0812">Transmembrane</keyword>
<feature type="domain" description="RING-type" evidence="16">
    <location>
        <begin position="101"/>
        <end position="143"/>
    </location>
</feature>
<dbReference type="EMBL" id="KE343530">
    <property type="protein sequence ID" value="EXB33522.1"/>
    <property type="molecule type" value="Genomic_DNA"/>
</dbReference>
<evidence type="ECO:0000256" key="12">
    <source>
        <dbReference type="ARBA" id="ARBA00023136"/>
    </source>
</evidence>
<dbReference type="EC" id="2.3.2.27" evidence="4"/>
<protein>
    <recommendedName>
        <fullName evidence="4">RING-type E3 ubiquitin transferase</fullName>
        <ecNumber evidence="4">2.3.2.27</ecNumber>
    </recommendedName>
</protein>
<dbReference type="SUPFAM" id="SSF57850">
    <property type="entry name" value="RING/U-box"/>
    <property type="match status" value="1"/>
</dbReference>
<dbReference type="InterPro" id="IPR001841">
    <property type="entry name" value="Znf_RING"/>
</dbReference>
<dbReference type="PANTHER" id="PTHR46913">
    <property type="entry name" value="RING-H2 FINGER PROTEIN ATL16"/>
    <property type="match status" value="1"/>
</dbReference>
<keyword evidence="11 15" id="KW-1133">Transmembrane helix</keyword>
<evidence type="ECO:0000256" key="15">
    <source>
        <dbReference type="SAM" id="Phobius"/>
    </source>
</evidence>
<reference evidence="18" key="1">
    <citation type="submission" date="2013-01" db="EMBL/GenBank/DDBJ databases">
        <title>Draft Genome Sequence of a Mulberry Tree, Morus notabilis C.K. Schneid.</title>
        <authorList>
            <person name="He N."/>
            <person name="Zhao S."/>
        </authorList>
    </citation>
    <scope>NUCLEOTIDE SEQUENCE</scope>
</reference>
<comment type="similarity">
    <text evidence="13">Belongs to the RING-type zinc finger family. ATL subfamily.</text>
</comment>
<dbReference type="Gene3D" id="3.30.40.10">
    <property type="entry name" value="Zinc/RING finger domain, C3HC4 (zinc finger)"/>
    <property type="match status" value="1"/>
</dbReference>
<evidence type="ECO:0000256" key="11">
    <source>
        <dbReference type="ARBA" id="ARBA00022989"/>
    </source>
</evidence>
<dbReference type="Proteomes" id="UP000030645">
    <property type="component" value="Unassembled WGS sequence"/>
</dbReference>
<keyword evidence="18" id="KW-1185">Reference proteome</keyword>
<gene>
    <name evidence="17" type="ORF">L484_011113</name>
</gene>
<dbReference type="CDD" id="cd16461">
    <property type="entry name" value="RING-H2_EL5-like"/>
    <property type="match status" value="1"/>
</dbReference>
<evidence type="ECO:0000256" key="1">
    <source>
        <dbReference type="ARBA" id="ARBA00000900"/>
    </source>
</evidence>
<dbReference type="GO" id="GO:0016567">
    <property type="term" value="P:protein ubiquitination"/>
    <property type="evidence" value="ECO:0007669"/>
    <property type="project" value="InterPro"/>
</dbReference>
<evidence type="ECO:0000256" key="14">
    <source>
        <dbReference type="PROSITE-ProRule" id="PRU00175"/>
    </source>
</evidence>
<dbReference type="PANTHER" id="PTHR46913:SF1">
    <property type="entry name" value="RING-H2 FINGER PROTEIN ATL16"/>
    <property type="match status" value="1"/>
</dbReference>
<keyword evidence="7" id="KW-0479">Metal-binding</keyword>
<evidence type="ECO:0000256" key="2">
    <source>
        <dbReference type="ARBA" id="ARBA00004167"/>
    </source>
</evidence>
<keyword evidence="12 15" id="KW-0472">Membrane</keyword>
<comment type="catalytic activity">
    <reaction evidence="1">
        <text>S-ubiquitinyl-[E2 ubiquitin-conjugating enzyme]-L-cysteine + [acceptor protein]-L-lysine = [E2 ubiquitin-conjugating enzyme]-L-cysteine + N(6)-ubiquitinyl-[acceptor protein]-L-lysine.</text>
        <dbReference type="EC" id="2.3.2.27"/>
    </reaction>
</comment>